<evidence type="ECO:0000313" key="1">
    <source>
        <dbReference type="EMBL" id="SVB76562.1"/>
    </source>
</evidence>
<proteinExistence type="predicted"/>
<organism evidence="1">
    <name type="scientific">marine metagenome</name>
    <dbReference type="NCBI Taxonomy" id="408172"/>
    <lineage>
        <taxon>unclassified sequences</taxon>
        <taxon>metagenomes</taxon>
        <taxon>ecological metagenomes</taxon>
    </lineage>
</organism>
<dbReference type="AlphaFoldDB" id="A0A382GNU4"/>
<accession>A0A382GNU4</accession>
<dbReference type="EMBL" id="UINC01056480">
    <property type="protein sequence ID" value="SVB76562.1"/>
    <property type="molecule type" value="Genomic_DNA"/>
</dbReference>
<gene>
    <name evidence="1" type="ORF">METZ01_LOCUS229416</name>
</gene>
<reference evidence="1" key="1">
    <citation type="submission" date="2018-05" db="EMBL/GenBank/DDBJ databases">
        <authorList>
            <person name="Lanie J.A."/>
            <person name="Ng W.-L."/>
            <person name="Kazmierczak K.M."/>
            <person name="Andrzejewski T.M."/>
            <person name="Davidsen T.M."/>
            <person name="Wayne K.J."/>
            <person name="Tettelin H."/>
            <person name="Glass J.I."/>
            <person name="Rusch D."/>
            <person name="Podicherti R."/>
            <person name="Tsui H.-C.T."/>
            <person name="Winkler M.E."/>
        </authorList>
    </citation>
    <scope>NUCLEOTIDE SEQUENCE</scope>
</reference>
<protein>
    <submittedName>
        <fullName evidence="1">Uncharacterized protein</fullName>
    </submittedName>
</protein>
<sequence length="180" mass="20173">MVEITANDCKLVIIDAWNKLAKKCDGSPTFRYPDNDVEAFLSTIWTVSRGVSGTALDLQVAIDSEGGLHISTGTPGIMPILEHQLLAEKTVTIDCWIHTMPLVKAYFTEMTWQTIRTWSSAMKSVIVLGENEYLAYDINTKIAKKVYYGLLTEAGPEEPEEDDWEAWDYGEAVTEMGEEE</sequence>
<name>A0A382GNU4_9ZZZZ</name>